<feature type="compositionally biased region" description="Acidic residues" evidence="6">
    <location>
        <begin position="484"/>
        <end position="497"/>
    </location>
</feature>
<reference evidence="8 9" key="1">
    <citation type="journal article" date="2021" name="Sci. Rep.">
        <title>Chromosome anchoring in Senegalese sole (Solea senegalensis) reveals sex-associated markers and genome rearrangements in flatfish.</title>
        <authorList>
            <person name="Guerrero-Cozar I."/>
            <person name="Gomez-Garrido J."/>
            <person name="Berbel C."/>
            <person name="Martinez-Blanch J.F."/>
            <person name="Alioto T."/>
            <person name="Claros M.G."/>
            <person name="Gagnaire P.A."/>
            <person name="Manchado M."/>
        </authorList>
    </citation>
    <scope>NUCLEOTIDE SEQUENCE [LARGE SCALE GENOMIC DNA]</scope>
    <source>
        <strain evidence="8">Sse05_10M</strain>
    </source>
</reference>
<dbReference type="FunFam" id="3.30.160.60:FF:002850">
    <property type="entry name" value="Zinc finger protein 462"/>
    <property type="match status" value="1"/>
</dbReference>
<gene>
    <name evidence="8" type="ORF">JOB18_005313</name>
</gene>
<feature type="region of interest" description="Disordered" evidence="6">
    <location>
        <begin position="2210"/>
        <end position="2234"/>
    </location>
</feature>
<dbReference type="FunFam" id="3.30.160.60:FF:003684">
    <property type="entry name" value="Zinc finger protein 462"/>
    <property type="match status" value="1"/>
</dbReference>
<feature type="region of interest" description="Disordered" evidence="6">
    <location>
        <begin position="1916"/>
        <end position="1942"/>
    </location>
</feature>
<feature type="domain" description="C2H2-type" evidence="7">
    <location>
        <begin position="2076"/>
        <end position="2099"/>
    </location>
</feature>
<keyword evidence="2" id="KW-0677">Repeat</keyword>
<feature type="domain" description="C2H2-type" evidence="7">
    <location>
        <begin position="2139"/>
        <end position="2167"/>
    </location>
</feature>
<feature type="compositionally biased region" description="Acidic residues" evidence="6">
    <location>
        <begin position="2475"/>
        <end position="2497"/>
    </location>
</feature>
<feature type="domain" description="C2H2-type" evidence="7">
    <location>
        <begin position="2408"/>
        <end position="2436"/>
    </location>
</feature>
<dbReference type="SMART" id="SM00355">
    <property type="entry name" value="ZnF_C2H2"/>
    <property type="match status" value="34"/>
</dbReference>
<dbReference type="Pfam" id="PF23075">
    <property type="entry name" value="zf-C2H2_ZNF462_11"/>
    <property type="match status" value="2"/>
</dbReference>
<dbReference type="GO" id="GO:0005634">
    <property type="term" value="C:nucleus"/>
    <property type="evidence" value="ECO:0007669"/>
    <property type="project" value="TreeGrafter"/>
</dbReference>
<dbReference type="PROSITE" id="PS50157">
    <property type="entry name" value="ZINC_FINGER_C2H2_2"/>
    <property type="match status" value="10"/>
</dbReference>
<feature type="region of interest" description="Disordered" evidence="6">
    <location>
        <begin position="1243"/>
        <end position="1269"/>
    </location>
</feature>
<feature type="compositionally biased region" description="Low complexity" evidence="6">
    <location>
        <begin position="386"/>
        <end position="405"/>
    </location>
</feature>
<feature type="compositionally biased region" description="Acidic residues" evidence="6">
    <location>
        <begin position="2510"/>
        <end position="2538"/>
    </location>
</feature>
<feature type="region of interest" description="Disordered" evidence="6">
    <location>
        <begin position="1170"/>
        <end position="1192"/>
    </location>
</feature>
<dbReference type="InterPro" id="IPR059058">
    <property type="entry name" value="Znf-C2H2_ZNF462"/>
</dbReference>
<feature type="compositionally biased region" description="Acidic residues" evidence="6">
    <location>
        <begin position="173"/>
        <end position="195"/>
    </location>
</feature>
<feature type="domain" description="C2H2-type" evidence="7">
    <location>
        <begin position="1886"/>
        <end position="1913"/>
    </location>
</feature>
<dbReference type="InterPro" id="IPR050688">
    <property type="entry name" value="Zinc_finger/UBP_domain"/>
</dbReference>
<feature type="compositionally biased region" description="Low complexity" evidence="6">
    <location>
        <begin position="2606"/>
        <end position="2629"/>
    </location>
</feature>
<dbReference type="FunFam" id="3.30.160.60:FF:000655">
    <property type="entry name" value="Zinc finger protein 462"/>
    <property type="match status" value="1"/>
</dbReference>
<feature type="compositionally biased region" description="Polar residues" evidence="6">
    <location>
        <begin position="587"/>
        <end position="608"/>
    </location>
</feature>
<feature type="compositionally biased region" description="Basic and acidic residues" evidence="6">
    <location>
        <begin position="1930"/>
        <end position="1942"/>
    </location>
</feature>
<feature type="compositionally biased region" description="Basic residues" evidence="6">
    <location>
        <begin position="798"/>
        <end position="809"/>
    </location>
</feature>
<feature type="region of interest" description="Disordered" evidence="6">
    <location>
        <begin position="380"/>
        <end position="425"/>
    </location>
</feature>
<dbReference type="InterPro" id="IPR057830">
    <property type="entry name" value="Znf_C2H2_ZNF462_N"/>
</dbReference>
<dbReference type="GO" id="GO:0008270">
    <property type="term" value="F:zinc ion binding"/>
    <property type="evidence" value="ECO:0007669"/>
    <property type="project" value="UniProtKB-KW"/>
</dbReference>
<dbReference type="Pfam" id="PF23224">
    <property type="entry name" value="zf-C2H2_2nd_ZNF462"/>
    <property type="match status" value="1"/>
</dbReference>
<feature type="compositionally biased region" description="Low complexity" evidence="6">
    <location>
        <begin position="2556"/>
        <end position="2569"/>
    </location>
</feature>
<feature type="region of interest" description="Disordered" evidence="6">
    <location>
        <begin position="794"/>
        <end position="839"/>
    </location>
</feature>
<evidence type="ECO:0000256" key="4">
    <source>
        <dbReference type="ARBA" id="ARBA00022833"/>
    </source>
</evidence>
<feature type="compositionally biased region" description="Polar residues" evidence="6">
    <location>
        <begin position="1247"/>
        <end position="1257"/>
    </location>
</feature>
<keyword evidence="9" id="KW-1185">Reference proteome</keyword>
<evidence type="ECO:0000256" key="5">
    <source>
        <dbReference type="PROSITE-ProRule" id="PRU00042"/>
    </source>
</evidence>
<dbReference type="InterPro" id="IPR059059">
    <property type="entry name" value="Znf-C2H2_7th_ZNF462"/>
</dbReference>
<evidence type="ECO:0000259" key="7">
    <source>
        <dbReference type="PROSITE" id="PS50157"/>
    </source>
</evidence>
<evidence type="ECO:0000256" key="6">
    <source>
        <dbReference type="SAM" id="MobiDB-lite"/>
    </source>
</evidence>
<dbReference type="PANTHER" id="PTHR24403">
    <property type="entry name" value="ZINC FINGER PROTEIN"/>
    <property type="match status" value="1"/>
</dbReference>
<feature type="compositionally biased region" description="Polar residues" evidence="6">
    <location>
        <begin position="1172"/>
        <end position="1186"/>
    </location>
</feature>
<feature type="compositionally biased region" description="Polar residues" evidence="6">
    <location>
        <begin position="205"/>
        <end position="222"/>
    </location>
</feature>
<dbReference type="InterPro" id="IPR057832">
    <property type="entry name" value="Znf_C2H2_ZNF462_2nd"/>
</dbReference>
<dbReference type="Pfam" id="PF23077">
    <property type="entry name" value="zf-C2H2_ZNF462_1st"/>
    <property type="match status" value="1"/>
</dbReference>
<dbReference type="InterPro" id="IPR057831">
    <property type="entry name" value="Znf_C2H2_ZNF462_1st"/>
</dbReference>
<feature type="domain" description="C2H2-type" evidence="7">
    <location>
        <begin position="2380"/>
        <end position="2407"/>
    </location>
</feature>
<feature type="domain" description="C2H2-type" evidence="7">
    <location>
        <begin position="288"/>
        <end position="316"/>
    </location>
</feature>
<feature type="domain" description="C2H2-type" evidence="7">
    <location>
        <begin position="2110"/>
        <end position="2138"/>
    </location>
</feature>
<keyword evidence="1" id="KW-0479">Metal-binding</keyword>
<feature type="region of interest" description="Disordered" evidence="6">
    <location>
        <begin position="475"/>
        <end position="503"/>
    </location>
</feature>
<dbReference type="PANTHER" id="PTHR24403:SF105">
    <property type="entry name" value="ZINC FINGER PROTEIN 2-LIKE ISOFORM X1"/>
    <property type="match status" value="1"/>
</dbReference>
<dbReference type="Pfam" id="PF23225">
    <property type="entry name" value="zf-C2H2_7th_ZNF462"/>
    <property type="match status" value="7"/>
</dbReference>
<dbReference type="PROSITE" id="PS00028">
    <property type="entry name" value="ZINC_FINGER_C2H2_1"/>
    <property type="match status" value="10"/>
</dbReference>
<keyword evidence="3 5" id="KW-0863">Zinc-finger</keyword>
<organism evidence="8 9">
    <name type="scientific">Solea senegalensis</name>
    <name type="common">Senegalese sole</name>
    <dbReference type="NCBI Taxonomy" id="28829"/>
    <lineage>
        <taxon>Eukaryota</taxon>
        <taxon>Metazoa</taxon>
        <taxon>Chordata</taxon>
        <taxon>Craniata</taxon>
        <taxon>Vertebrata</taxon>
        <taxon>Euteleostomi</taxon>
        <taxon>Actinopterygii</taxon>
        <taxon>Neopterygii</taxon>
        <taxon>Teleostei</taxon>
        <taxon>Neoteleostei</taxon>
        <taxon>Acanthomorphata</taxon>
        <taxon>Carangaria</taxon>
        <taxon>Pleuronectiformes</taxon>
        <taxon>Pleuronectoidei</taxon>
        <taxon>Soleidae</taxon>
        <taxon>Solea</taxon>
    </lineage>
</organism>
<feature type="compositionally biased region" description="Low complexity" evidence="6">
    <location>
        <begin position="995"/>
        <end position="1006"/>
    </location>
</feature>
<feature type="compositionally biased region" description="Polar residues" evidence="6">
    <location>
        <begin position="616"/>
        <end position="635"/>
    </location>
</feature>
<feature type="region of interest" description="Disordered" evidence="6">
    <location>
        <begin position="2599"/>
        <end position="2671"/>
    </location>
</feature>
<keyword evidence="4" id="KW-0862">Zinc</keyword>
<feature type="domain" description="C2H2-type" evidence="7">
    <location>
        <begin position="1656"/>
        <end position="1684"/>
    </location>
</feature>
<accession>A0AAV6R1H8</accession>
<feature type="domain" description="C2H2-type" evidence="7">
    <location>
        <begin position="232"/>
        <end position="260"/>
    </location>
</feature>
<feature type="region of interest" description="Disordered" evidence="6">
    <location>
        <begin position="585"/>
        <end position="635"/>
    </location>
</feature>
<dbReference type="GO" id="GO:0045944">
    <property type="term" value="P:positive regulation of transcription by RNA polymerase II"/>
    <property type="evidence" value="ECO:0007669"/>
    <property type="project" value="TreeGrafter"/>
</dbReference>
<proteinExistence type="predicted"/>
<sequence>MKWTDPLALYEVTLNKPPGIQTKGSEDQPRRSRHKLVAMRQMRDEREWQRNSSFLFRKRANKQTSEETLREEEVSYEPGDDLSQCMGNTWGYRQTDLRSSAAAAKEKQERWRSSIRAAGRTHEIRGQVSGGSLEEKTLPISLIFQGVLPLFKSYDDLKTHIQEVHTAFLQPADADESDSLKDEDDDDEEEEEYENTDDKDYPSSKAGTSPNSADTSNQTSKKQTAETHLQFYQCKFCVRYFRSKSLLKNHTKKVHNVVEDESDASISSQTDKQPSYTVITHNNHSKVYSCQYCTYKSPRRARILKHQLMYHSKVPPENAGDASECTEMAEESDKADARMKGTFACEWCDYQTDQKDSWTNHVVKEHGDKVKVVSSIAELDGEAVGSSPKPDSPSSSHSPSRSKTSFADVHGEVEDSGGKTPENTFEKSVPEIASFQYAQISAVTPNSTGSSILSKRFASSDVSNSVMDMDANLLNEEDSRSSLEDDVDDEDLGDIDDPSYSGTLSADAKQLLSDEDNKLLETKGIPFRKYMNRFQCPFCSFLTMHRRSISRHIENIHLSGKTTMYKCDECPFICTSSLKLGTHKQSHNSSHLETLDLTSDSPESQNDSGGEPVNGGNVSSKVNGKKITSTPNDQQNPHRCTLCSFSTTTLKGLRVHQQHKHSYCDDLDPSAFESQLTDQPDSEMEASPIFLQKTQTSILGLATKKPLVPGKRARKSINDLPLDLSSVKKRTRIDEIASNLQSKISQSQQDMIINLDDMDDEEAGENHTTADDETGNHDSKHPLFAYNTQLLSHEGGRIGKRKSNPKSKPRNIPISLTLSDDSENISADPSDGTVHENSDYSEETGTARFYCKHCDYQNKSARSVSTHYQRMHPYIKFSFKYILDPEDQSAVFRCLECYIEYTNYNDLHQHYMDHHPEASNVLNFNQPHLLYLCRFCSYTSPNVRSLMPHYQRMHPTVKINNAMIFSSYIVEQPHKTGESQTLREILNSGPKTFNSATSTPRSSSSPVLKPASKPPETSTEVDPLKDTVGGNVVIYDCDVCSFASPNMHSVLVHYQKKHPDQKASYFRIQKTMKVMSVDQSQPSTNSSFNLSMSTSQKQSSAALYGSDEEMYYCKHCVYSNRSVVGVLVHYQKRHPEVKVTAKYIKHGAPTPGLMKLMDELQIATPKQFLKPFQNNGHDGSTNSSPKPGSGEKGEDELFFCQHCDYGNRTVKGVLIHYQKKHRETKANADLVRRHTAVVRSQRERAQMVQSNNASSTAIPPPPDPENASPLRSLKCRHCSYTSPYVYALKKHLKKEHPTVKATSMTILHWAYQDGILEAGYHCEWCIYSHVEPQGLLLHYQRRHPEHNVDYTYMASKLWAGPETTQQQGGNMETKHYKCRDCAFEACTIWDITSHYQAVHPWAIKGDESVLLDIIKGNGSAENQQVAKEDASFNCQSVEDDGALLIATSHQESSPHPPHPRLSISNNPYQCTVCLSEYNSLHGLLTHYGKKHPGMKVKAADFAQEADINPSSVYKCRHCPYVNSRIHGVLTHYQKRHPLVKVTAEDFADDIEEIADLNEGDDKCKTQRQGYGAYRCKMCPYTHGTLEKLKIHYEKYHNQSASEMFTPSLTNFCSGRDTEPVAECSASNISSTAKDVSELDLTLSPLPINKTEKHAIFKCQLCKYCCSTRKGIARHYRIKHNNVRAQPEGKNNVFKCALCAYTNPIRKGLAAHYQKRHDIDAYYTHCLAASKTLTEKPNKVIATPLPEAENSEMSADLRLAVEKRRCSLCGFQAFSRKSIVSHYIKRHPGVFPKKQHASKLGRYFTVIYAKEPEKIEAEEDKDVLEVPLEPEEDRDDDWLPFKCLKCYRLSFSAGELLSMHYNDHHSNDLKRDFVMSPSPGDEDSELYQCSHCELKFLALPLLARHLLNHNDEFQKRAMRQERRKQLLSKQRSPEVPDCKPEKENPVNKAPIGFRCNFCVEVHSTLRAICNHLRKHVQYGEVKEGHVKQEVNEVPLTMPSESLTNGDLEGDEAAEADDLERPEAAAIGPHVVAAVSGGAAVATDMVEPESDAVDGSAVALEAAVSEGPPTQCLAAGGHPCAQCDRVFMSMQGLRSHERSHSAMALFSREDKYNCQYCQFVSPFRHNLDRHVQSHHGHHKPFRCKFCPFKSAYASRLKSHLHKAHTGEQHMYKCLSCSFSSMTISQLKEHSLRDHGEALTLHKLRAATQAAHATLRPSRLATNTEQAPLASDDPSYLEPPDVRQQLSHYQLASRSQMSSISTPVADNRPDGILTCEFCEFSSGYMQSLRRHYRDRHGGKKLFKCKDCSFFTCYKNNFTIHVEAGHSNGVQEELPKDLRCPLCLYHTKHKSNMIDHIVLHKEERVAPLEVSRSKLSRHLQGLVFRCHKCTFTCSSDQALQLHLQKHAEIKPYQCQLCYYDSSRRSQLEEHLRLEHKVLRNFELMGRVNLDQLEMIKERGSSAEEEEEREMMQMMVDEKDAADEEEEEEEDIDEDDDYEGMEMLENTVDDRRDMDYEEREDNIKEEEEDEEEAEEEVEEVKEMDEERAGQQDLCFPEVLASPTSSSTGSSGPSGAEKRLPCEFCGRCFTNSLEWERHVLRHGMTVNSGRMDTSSTSAMDASASSSTGSSVLTDTGLDLSGNSQEEGDPAADLTPGGPNQHVEDKDMLDTKKDQQFG</sequence>
<evidence type="ECO:0000313" key="8">
    <source>
        <dbReference type="EMBL" id="KAG7498312.1"/>
    </source>
</evidence>
<protein>
    <submittedName>
        <fullName evidence="8">Zinc finger protein 462</fullName>
    </submittedName>
</protein>
<comment type="caution">
    <text evidence="8">The sequence shown here is derived from an EMBL/GenBank/DDBJ whole genome shotgun (WGS) entry which is preliminary data.</text>
</comment>
<feature type="region of interest" description="Disordered" evidence="6">
    <location>
        <begin position="2473"/>
        <end position="2574"/>
    </location>
</feature>
<evidence type="ECO:0000256" key="3">
    <source>
        <dbReference type="ARBA" id="ARBA00022771"/>
    </source>
</evidence>
<evidence type="ECO:0000256" key="1">
    <source>
        <dbReference type="ARBA" id="ARBA00022723"/>
    </source>
</evidence>
<dbReference type="Proteomes" id="UP000693946">
    <property type="component" value="Linkage Group LG21"/>
</dbReference>
<dbReference type="Pfam" id="PF23223">
    <property type="entry name" value="zf-C2H2_ZNF462"/>
    <property type="match status" value="1"/>
</dbReference>
<feature type="region of interest" description="Disordered" evidence="6">
    <location>
        <begin position="989"/>
        <end position="1024"/>
    </location>
</feature>
<feature type="region of interest" description="Disordered" evidence="6">
    <location>
        <begin position="168"/>
        <end position="222"/>
    </location>
</feature>
<dbReference type="InterPro" id="IPR013087">
    <property type="entry name" value="Znf_C2H2_type"/>
</dbReference>
<feature type="compositionally biased region" description="Polar residues" evidence="6">
    <location>
        <begin position="814"/>
        <end position="827"/>
    </location>
</feature>
<dbReference type="EMBL" id="JAGKHQ010000014">
    <property type="protein sequence ID" value="KAG7498312.1"/>
    <property type="molecule type" value="Genomic_DNA"/>
</dbReference>
<feature type="compositionally biased region" description="Basic and acidic residues" evidence="6">
    <location>
        <begin position="2655"/>
        <end position="2671"/>
    </location>
</feature>
<name>A0AAV6R1H8_SOLSE</name>
<evidence type="ECO:0000313" key="9">
    <source>
        <dbReference type="Proteomes" id="UP000693946"/>
    </source>
</evidence>
<evidence type="ECO:0000256" key="2">
    <source>
        <dbReference type="ARBA" id="ARBA00022737"/>
    </source>
</evidence>
<feature type="domain" description="C2H2-type" evidence="7">
    <location>
        <begin position="2270"/>
        <end position="2298"/>
    </location>
</feature>